<dbReference type="AlphaFoldDB" id="A0A2P2Q7F2"/>
<organism evidence="2">
    <name type="scientific">Rhizophora mucronata</name>
    <name type="common">Asiatic mangrove</name>
    <dbReference type="NCBI Taxonomy" id="61149"/>
    <lineage>
        <taxon>Eukaryota</taxon>
        <taxon>Viridiplantae</taxon>
        <taxon>Streptophyta</taxon>
        <taxon>Embryophyta</taxon>
        <taxon>Tracheophyta</taxon>
        <taxon>Spermatophyta</taxon>
        <taxon>Magnoliopsida</taxon>
        <taxon>eudicotyledons</taxon>
        <taxon>Gunneridae</taxon>
        <taxon>Pentapetalae</taxon>
        <taxon>rosids</taxon>
        <taxon>fabids</taxon>
        <taxon>Malpighiales</taxon>
        <taxon>Rhizophoraceae</taxon>
        <taxon>Rhizophora</taxon>
    </lineage>
</organism>
<protein>
    <submittedName>
        <fullName evidence="2">Uncharacterized protein</fullName>
    </submittedName>
</protein>
<evidence type="ECO:0000256" key="1">
    <source>
        <dbReference type="SAM" id="MobiDB-lite"/>
    </source>
</evidence>
<sequence>MKAERKEEQEVHETKEFTFSPKP</sequence>
<proteinExistence type="predicted"/>
<dbReference type="EMBL" id="GGEC01082427">
    <property type="protein sequence ID" value="MBX62911.1"/>
    <property type="molecule type" value="Transcribed_RNA"/>
</dbReference>
<name>A0A2P2Q7F2_RHIMU</name>
<accession>A0A2P2Q7F2</accession>
<feature type="region of interest" description="Disordered" evidence="1">
    <location>
        <begin position="1"/>
        <end position="23"/>
    </location>
</feature>
<feature type="compositionally biased region" description="Basic and acidic residues" evidence="1">
    <location>
        <begin position="1"/>
        <end position="16"/>
    </location>
</feature>
<evidence type="ECO:0000313" key="2">
    <source>
        <dbReference type="EMBL" id="MBX62911.1"/>
    </source>
</evidence>
<reference evidence="2" key="1">
    <citation type="submission" date="2018-02" db="EMBL/GenBank/DDBJ databases">
        <title>Rhizophora mucronata_Transcriptome.</title>
        <authorList>
            <person name="Meera S.P."/>
            <person name="Sreeshan A."/>
            <person name="Augustine A."/>
        </authorList>
    </citation>
    <scope>NUCLEOTIDE SEQUENCE</scope>
    <source>
        <tissue evidence="2">Leaf</tissue>
    </source>
</reference>